<dbReference type="EC" id="2.4.-.-" evidence="2"/>
<sequence>MKVLVLTNLFPTPWDPLRGAFNRQQFERLGRRHELHVLTAVDFRERLHGRRGDVQVPGLATDHFVFVCPPRLGRALHAACWLLSLLPQRGRRLRAAGYDCILASWAYPDAVAAGWLARLLGIPYVVKVHGSDLNVQATHALRRPQIAASLRNAAAVVAVSRALAGKAVALGADAARVHALYNGVDGTRFAPGDRTAARTRLGLEDGGGPLLLYVGNLKESKGCLDLLEAFAAMAATQPQARLVYVGEGACRGALLAHARTLGIEAQVRLAGAMPHEALPDWFRAADLLCLPSHNEGVPNVVLEAMACGTPVVATRVGGIPEVVPAHAGRLVPLGDRAALAEALAGATMQAWDHAAIADHARSFSWETNVDRLDAILQQAARRGAAAEALR</sequence>
<keyword evidence="2" id="KW-0808">Transferase</keyword>
<proteinExistence type="predicted"/>
<keyword evidence="2" id="KW-0328">Glycosyltransferase</keyword>
<evidence type="ECO:0000313" key="2">
    <source>
        <dbReference type="EMBL" id="MEW9625411.1"/>
    </source>
</evidence>
<evidence type="ECO:0000313" key="3">
    <source>
        <dbReference type="Proteomes" id="UP001556170"/>
    </source>
</evidence>
<dbReference type="PANTHER" id="PTHR45947">
    <property type="entry name" value="SULFOQUINOVOSYL TRANSFERASE SQD2"/>
    <property type="match status" value="1"/>
</dbReference>
<dbReference type="Proteomes" id="UP001556170">
    <property type="component" value="Unassembled WGS sequence"/>
</dbReference>
<dbReference type="PANTHER" id="PTHR45947:SF15">
    <property type="entry name" value="TEICHURONIC ACID BIOSYNTHESIS GLYCOSYLTRANSFERASE TUAC-RELATED"/>
    <property type="match status" value="1"/>
</dbReference>
<name>A0ABV3QS38_9GAMM</name>
<dbReference type="Pfam" id="PF13579">
    <property type="entry name" value="Glyco_trans_4_4"/>
    <property type="match status" value="1"/>
</dbReference>
<comment type="caution">
    <text evidence="2">The sequence shown here is derived from an EMBL/GenBank/DDBJ whole genome shotgun (WGS) entry which is preliminary data.</text>
</comment>
<dbReference type="SUPFAM" id="SSF53756">
    <property type="entry name" value="UDP-Glycosyltransferase/glycogen phosphorylase"/>
    <property type="match status" value="1"/>
</dbReference>
<gene>
    <name evidence="2" type="ORF">ABQJ56_14375</name>
</gene>
<reference evidence="2 3" key="1">
    <citation type="submission" date="2024-06" db="EMBL/GenBank/DDBJ databases">
        <authorList>
            <person name="Woo H."/>
        </authorList>
    </citation>
    <scope>NUCLEOTIDE SEQUENCE [LARGE SCALE GENOMIC DNA]</scope>
    <source>
        <strain evidence="2 3">S2-g</strain>
    </source>
</reference>
<dbReference type="InterPro" id="IPR028098">
    <property type="entry name" value="Glyco_trans_4-like_N"/>
</dbReference>
<dbReference type="InterPro" id="IPR050194">
    <property type="entry name" value="Glycosyltransferase_grp1"/>
</dbReference>
<dbReference type="Gene3D" id="3.40.50.2000">
    <property type="entry name" value="Glycogen Phosphorylase B"/>
    <property type="match status" value="2"/>
</dbReference>
<dbReference type="RefSeq" id="WP_367845702.1">
    <property type="nucleotide sequence ID" value="NZ_JBFOHL010000013.1"/>
</dbReference>
<dbReference type="Pfam" id="PF13692">
    <property type="entry name" value="Glyco_trans_1_4"/>
    <property type="match status" value="1"/>
</dbReference>
<feature type="domain" description="Glycosyltransferase subfamily 4-like N-terminal" evidence="1">
    <location>
        <begin position="24"/>
        <end position="183"/>
    </location>
</feature>
<keyword evidence="3" id="KW-1185">Reference proteome</keyword>
<dbReference type="GO" id="GO:0016757">
    <property type="term" value="F:glycosyltransferase activity"/>
    <property type="evidence" value="ECO:0007669"/>
    <property type="project" value="UniProtKB-KW"/>
</dbReference>
<accession>A0ABV3QS38</accession>
<evidence type="ECO:0000259" key="1">
    <source>
        <dbReference type="Pfam" id="PF13579"/>
    </source>
</evidence>
<dbReference type="EMBL" id="JBFOHL010000013">
    <property type="protein sequence ID" value="MEW9625411.1"/>
    <property type="molecule type" value="Genomic_DNA"/>
</dbReference>
<protein>
    <submittedName>
        <fullName evidence="2">Glycosyltransferase</fullName>
        <ecNumber evidence="2">2.4.-.-</ecNumber>
    </submittedName>
</protein>
<organism evidence="2 3">
    <name type="scientific">Rhodanobacter geophilus</name>
    <dbReference type="NCBI Taxonomy" id="3162488"/>
    <lineage>
        <taxon>Bacteria</taxon>
        <taxon>Pseudomonadati</taxon>
        <taxon>Pseudomonadota</taxon>
        <taxon>Gammaproteobacteria</taxon>
        <taxon>Lysobacterales</taxon>
        <taxon>Rhodanobacteraceae</taxon>
        <taxon>Rhodanobacter</taxon>
    </lineage>
</organism>